<comment type="similarity">
    <text evidence="2">Belongs to the SUA5 family.</text>
</comment>
<keyword evidence="6" id="KW-0819">tRNA processing</keyword>
<feature type="domain" description="YrdC-like" evidence="12">
    <location>
        <begin position="4"/>
        <end position="190"/>
    </location>
</feature>
<evidence type="ECO:0000256" key="5">
    <source>
        <dbReference type="ARBA" id="ARBA00022679"/>
    </source>
</evidence>
<comment type="caution">
    <text evidence="13">The sequence shown here is derived from an EMBL/GenBank/DDBJ whole genome shotgun (WGS) entry which is preliminary data.</text>
</comment>
<evidence type="ECO:0000256" key="3">
    <source>
        <dbReference type="ARBA" id="ARBA00012584"/>
    </source>
</evidence>
<dbReference type="InterPro" id="IPR006070">
    <property type="entry name" value="Sua5-like_dom"/>
</dbReference>
<dbReference type="PANTHER" id="PTHR17490:SF16">
    <property type="entry name" value="THREONYLCARBAMOYL-AMP SYNTHASE"/>
    <property type="match status" value="1"/>
</dbReference>
<dbReference type="EC" id="2.7.7.87" evidence="3"/>
<keyword evidence="9" id="KW-0067">ATP-binding</keyword>
<evidence type="ECO:0000256" key="11">
    <source>
        <dbReference type="ARBA" id="ARBA00048366"/>
    </source>
</evidence>
<keyword evidence="8" id="KW-0547">Nucleotide-binding</keyword>
<evidence type="ECO:0000256" key="2">
    <source>
        <dbReference type="ARBA" id="ARBA00007663"/>
    </source>
</evidence>
<evidence type="ECO:0000256" key="9">
    <source>
        <dbReference type="ARBA" id="ARBA00022840"/>
    </source>
</evidence>
<keyword evidence="5" id="KW-0808">Transferase</keyword>
<evidence type="ECO:0000256" key="4">
    <source>
        <dbReference type="ARBA" id="ARBA00022490"/>
    </source>
</evidence>
<comment type="catalytic activity">
    <reaction evidence="11">
        <text>L-threonine + hydrogencarbonate + ATP = L-threonylcarbamoyladenylate + diphosphate + H2O</text>
        <dbReference type="Rhea" id="RHEA:36407"/>
        <dbReference type="ChEBI" id="CHEBI:15377"/>
        <dbReference type="ChEBI" id="CHEBI:17544"/>
        <dbReference type="ChEBI" id="CHEBI:30616"/>
        <dbReference type="ChEBI" id="CHEBI:33019"/>
        <dbReference type="ChEBI" id="CHEBI:57926"/>
        <dbReference type="ChEBI" id="CHEBI:73682"/>
        <dbReference type="EC" id="2.7.7.87"/>
    </reaction>
</comment>
<dbReference type="Proteomes" id="UP001430755">
    <property type="component" value="Unassembled WGS sequence"/>
</dbReference>
<gene>
    <name evidence="13" type="ORF">LPT13_04820</name>
</gene>
<evidence type="ECO:0000256" key="6">
    <source>
        <dbReference type="ARBA" id="ARBA00022694"/>
    </source>
</evidence>
<reference evidence="13" key="1">
    <citation type="submission" date="2021-11" db="EMBL/GenBank/DDBJ databases">
        <title>A Novel Adlercreutzia Species, isolated from a Allomyrina dichotoma larva feces.</title>
        <authorList>
            <person name="Suh M.K."/>
        </authorList>
    </citation>
    <scope>NUCLEOTIDE SEQUENCE</scope>
    <source>
        <strain evidence="13">JBNU-10</strain>
    </source>
</reference>
<dbReference type="EMBL" id="JAJMLW010000001">
    <property type="protein sequence ID" value="MCI2241679.1"/>
    <property type="molecule type" value="Genomic_DNA"/>
</dbReference>
<accession>A0ABS9WFP0</accession>
<name>A0ABS9WFP0_9ACTN</name>
<dbReference type="PANTHER" id="PTHR17490">
    <property type="entry name" value="SUA5"/>
    <property type="match status" value="1"/>
</dbReference>
<comment type="subcellular location">
    <subcellularLocation>
        <location evidence="1">Cytoplasm</location>
    </subcellularLocation>
</comment>
<dbReference type="PROSITE" id="PS51163">
    <property type="entry name" value="YRDC"/>
    <property type="match status" value="1"/>
</dbReference>
<evidence type="ECO:0000256" key="7">
    <source>
        <dbReference type="ARBA" id="ARBA00022695"/>
    </source>
</evidence>
<dbReference type="RefSeq" id="WP_242164064.1">
    <property type="nucleotide sequence ID" value="NZ_JAJMLW010000001.1"/>
</dbReference>
<keyword evidence="4" id="KW-0963">Cytoplasm</keyword>
<dbReference type="InterPro" id="IPR017945">
    <property type="entry name" value="DHBP_synth_RibB-like_a/b_dom"/>
</dbReference>
<evidence type="ECO:0000256" key="1">
    <source>
        <dbReference type="ARBA" id="ARBA00004496"/>
    </source>
</evidence>
<organism evidence="13 14">
    <name type="scientific">Adlercreutzia faecimuris</name>
    <dbReference type="NCBI Taxonomy" id="2897341"/>
    <lineage>
        <taxon>Bacteria</taxon>
        <taxon>Bacillati</taxon>
        <taxon>Actinomycetota</taxon>
        <taxon>Coriobacteriia</taxon>
        <taxon>Eggerthellales</taxon>
        <taxon>Eggerthellaceae</taxon>
        <taxon>Adlercreutzia</taxon>
    </lineage>
</organism>
<keyword evidence="14" id="KW-1185">Reference proteome</keyword>
<keyword evidence="7" id="KW-0548">Nucleotidyltransferase</keyword>
<dbReference type="NCBIfam" id="TIGR00057">
    <property type="entry name" value="L-threonylcarbamoyladenylate synthase"/>
    <property type="match status" value="1"/>
</dbReference>
<evidence type="ECO:0000313" key="13">
    <source>
        <dbReference type="EMBL" id="MCI2241679.1"/>
    </source>
</evidence>
<dbReference type="SUPFAM" id="SSF55821">
    <property type="entry name" value="YrdC/RibB"/>
    <property type="match status" value="1"/>
</dbReference>
<sequence>MTHTITFAEARDALAEGRPVILPTDTVYGLGVAVGPAEGPGELFRLKGRDEGKPVAWLVADPADLGRYGAGVPAYARELAARLWPGALTLIVGASEEVPPAFRSAAGTIGLRMPACEETLALIRAAGAPLAVTSANPAGAPAPRRAADVDAALAAAAGGVLAGDDPLGGTASTVVDCTGDAPRVLREGPLAAAVAGARP</sequence>
<dbReference type="InterPro" id="IPR050156">
    <property type="entry name" value="TC-AMP_synthase_SUA5"/>
</dbReference>
<proteinExistence type="inferred from homology"/>
<evidence type="ECO:0000259" key="12">
    <source>
        <dbReference type="PROSITE" id="PS51163"/>
    </source>
</evidence>
<evidence type="ECO:0000313" key="14">
    <source>
        <dbReference type="Proteomes" id="UP001430755"/>
    </source>
</evidence>
<dbReference type="Gene3D" id="3.90.870.10">
    <property type="entry name" value="DHBP synthase"/>
    <property type="match status" value="1"/>
</dbReference>
<evidence type="ECO:0000256" key="10">
    <source>
        <dbReference type="ARBA" id="ARBA00029774"/>
    </source>
</evidence>
<dbReference type="Pfam" id="PF01300">
    <property type="entry name" value="Sua5_yciO_yrdC"/>
    <property type="match status" value="1"/>
</dbReference>
<evidence type="ECO:0000256" key="8">
    <source>
        <dbReference type="ARBA" id="ARBA00022741"/>
    </source>
</evidence>
<protein>
    <recommendedName>
        <fullName evidence="10">L-threonylcarbamoyladenylate synthase</fullName>
        <ecNumber evidence="3">2.7.7.87</ecNumber>
    </recommendedName>
    <alternativeName>
        <fullName evidence="10">L-threonylcarbamoyladenylate synthase</fullName>
    </alternativeName>
</protein>